<keyword evidence="6 7" id="KW-0067">ATP-binding</keyword>
<organism evidence="10 11">
    <name type="scientific">Acidiferrimicrobium australe</name>
    <dbReference type="NCBI Taxonomy" id="2664430"/>
    <lineage>
        <taxon>Bacteria</taxon>
        <taxon>Bacillati</taxon>
        <taxon>Actinomycetota</taxon>
        <taxon>Acidimicrobiia</taxon>
        <taxon>Acidimicrobiales</taxon>
        <taxon>Acidimicrobiaceae</taxon>
        <taxon>Acidiferrimicrobium</taxon>
    </lineage>
</organism>
<dbReference type="CDD" id="cd14014">
    <property type="entry name" value="STKc_PknB_like"/>
    <property type="match status" value="1"/>
</dbReference>
<dbReference type="SMART" id="SM00220">
    <property type="entry name" value="S_TKc"/>
    <property type="match status" value="1"/>
</dbReference>
<feature type="domain" description="Protein kinase" evidence="9">
    <location>
        <begin position="15"/>
        <end position="266"/>
    </location>
</feature>
<dbReference type="GO" id="GO:0016301">
    <property type="term" value="F:kinase activity"/>
    <property type="evidence" value="ECO:0007669"/>
    <property type="project" value="UniProtKB-KW"/>
</dbReference>
<evidence type="ECO:0000313" key="11">
    <source>
        <dbReference type="Proteomes" id="UP000437736"/>
    </source>
</evidence>
<evidence type="ECO:0000256" key="6">
    <source>
        <dbReference type="ARBA" id="ARBA00022840"/>
    </source>
</evidence>
<gene>
    <name evidence="10" type="ORF">GHK86_20925</name>
</gene>
<dbReference type="PROSITE" id="PS00107">
    <property type="entry name" value="PROTEIN_KINASE_ATP"/>
    <property type="match status" value="1"/>
</dbReference>
<comment type="caution">
    <text evidence="10">The sequence shown here is derived from an EMBL/GenBank/DDBJ whole genome shotgun (WGS) entry which is preliminary data.</text>
</comment>
<dbReference type="InterPro" id="IPR017441">
    <property type="entry name" value="Protein_kinase_ATP_BS"/>
</dbReference>
<evidence type="ECO:0000259" key="9">
    <source>
        <dbReference type="PROSITE" id="PS50011"/>
    </source>
</evidence>
<feature type="compositionally biased region" description="Basic and acidic residues" evidence="8">
    <location>
        <begin position="247"/>
        <end position="266"/>
    </location>
</feature>
<evidence type="ECO:0000256" key="5">
    <source>
        <dbReference type="ARBA" id="ARBA00022777"/>
    </source>
</evidence>
<sequence>MQPTGTGGPTIAGRYRLGARLGRGGMADVFDAHDERLDRPVAVKLLRPELSADPGMRARFEREARAAARLNHPNVVAVYDSGEDAGRAYLVMERLPGESLADRMRAGRVGPDWLRGVAGDVLAALGAAHDRGIVHRDVKPGNILLDPEGHAKVGDFGIAKAIRSAAAGDPTDPATADLTAVGMLIGTVAYLAPEQVEGAPATPQSDLYSVGVVLYEALAGRKPYPGGDEPVAQARAVVEGGAPDSGVEGRQRVLEHHAERRAEQRP</sequence>
<evidence type="ECO:0000313" key="10">
    <source>
        <dbReference type="EMBL" id="MST35183.1"/>
    </source>
</evidence>
<dbReference type="Proteomes" id="UP000437736">
    <property type="component" value="Unassembled WGS sequence"/>
</dbReference>
<keyword evidence="2" id="KW-0723">Serine/threonine-protein kinase</keyword>
<reference evidence="10 11" key="1">
    <citation type="submission" date="2019-11" db="EMBL/GenBank/DDBJ databases">
        <title>Acidiferrimicrobium australis gen. nov., sp. nov., an acidophilic and obligately heterotrophic, member of the Actinobacteria that catalyses dissimilatory oxido- reduction of iron isolated from metal-rich acidic water in Chile.</title>
        <authorList>
            <person name="Gonzalez D."/>
            <person name="Huber K."/>
            <person name="Hedrich S."/>
            <person name="Rojas-Villalobos C."/>
            <person name="Quatrini R."/>
            <person name="Dinamarca M.A."/>
            <person name="Schwarz A."/>
            <person name="Canales C."/>
            <person name="Nancucheo I."/>
        </authorList>
    </citation>
    <scope>NUCLEOTIDE SEQUENCE [LARGE SCALE GENOMIC DNA]</scope>
    <source>
        <strain evidence="10 11">USS-CCA1</strain>
    </source>
</reference>
<feature type="non-terminal residue" evidence="10">
    <location>
        <position position="266"/>
    </location>
</feature>
<dbReference type="PROSITE" id="PS00108">
    <property type="entry name" value="PROTEIN_KINASE_ST"/>
    <property type="match status" value="1"/>
</dbReference>
<proteinExistence type="predicted"/>
<dbReference type="InterPro" id="IPR008271">
    <property type="entry name" value="Ser/Thr_kinase_AS"/>
</dbReference>
<dbReference type="PANTHER" id="PTHR43289">
    <property type="entry name" value="MITOGEN-ACTIVATED PROTEIN KINASE KINASE KINASE 20-RELATED"/>
    <property type="match status" value="1"/>
</dbReference>
<dbReference type="PANTHER" id="PTHR43289:SF6">
    <property type="entry name" value="SERINE_THREONINE-PROTEIN KINASE NEKL-3"/>
    <property type="match status" value="1"/>
</dbReference>
<dbReference type="Pfam" id="PF00069">
    <property type="entry name" value="Pkinase"/>
    <property type="match status" value="1"/>
</dbReference>
<keyword evidence="3" id="KW-0808">Transferase</keyword>
<evidence type="ECO:0000256" key="4">
    <source>
        <dbReference type="ARBA" id="ARBA00022741"/>
    </source>
</evidence>
<feature type="binding site" evidence="7">
    <location>
        <position position="44"/>
    </location>
    <ligand>
        <name>ATP</name>
        <dbReference type="ChEBI" id="CHEBI:30616"/>
    </ligand>
</feature>
<keyword evidence="11" id="KW-1185">Reference proteome</keyword>
<name>A0ABW9R3C2_9ACTN</name>
<dbReference type="Gene3D" id="3.30.200.20">
    <property type="entry name" value="Phosphorylase Kinase, domain 1"/>
    <property type="match status" value="1"/>
</dbReference>
<dbReference type="Gene3D" id="1.10.510.10">
    <property type="entry name" value="Transferase(Phosphotransferase) domain 1"/>
    <property type="match status" value="1"/>
</dbReference>
<dbReference type="InterPro" id="IPR000719">
    <property type="entry name" value="Prot_kinase_dom"/>
</dbReference>
<evidence type="ECO:0000256" key="2">
    <source>
        <dbReference type="ARBA" id="ARBA00022527"/>
    </source>
</evidence>
<evidence type="ECO:0000256" key="7">
    <source>
        <dbReference type="PROSITE-ProRule" id="PRU10141"/>
    </source>
</evidence>
<dbReference type="EMBL" id="WJHE01001498">
    <property type="protein sequence ID" value="MST35183.1"/>
    <property type="molecule type" value="Genomic_DNA"/>
</dbReference>
<dbReference type="SUPFAM" id="SSF56112">
    <property type="entry name" value="Protein kinase-like (PK-like)"/>
    <property type="match status" value="1"/>
</dbReference>
<dbReference type="EC" id="2.7.11.1" evidence="1"/>
<evidence type="ECO:0000256" key="8">
    <source>
        <dbReference type="SAM" id="MobiDB-lite"/>
    </source>
</evidence>
<evidence type="ECO:0000256" key="1">
    <source>
        <dbReference type="ARBA" id="ARBA00012513"/>
    </source>
</evidence>
<dbReference type="InterPro" id="IPR011009">
    <property type="entry name" value="Kinase-like_dom_sf"/>
</dbReference>
<accession>A0ABW9R3C2</accession>
<evidence type="ECO:0000256" key="3">
    <source>
        <dbReference type="ARBA" id="ARBA00022679"/>
    </source>
</evidence>
<feature type="region of interest" description="Disordered" evidence="8">
    <location>
        <begin position="224"/>
        <end position="266"/>
    </location>
</feature>
<dbReference type="PROSITE" id="PS50011">
    <property type="entry name" value="PROTEIN_KINASE_DOM"/>
    <property type="match status" value="1"/>
</dbReference>
<keyword evidence="5 10" id="KW-0418">Kinase</keyword>
<protein>
    <recommendedName>
        <fullName evidence="1">non-specific serine/threonine protein kinase</fullName>
        <ecNumber evidence="1">2.7.11.1</ecNumber>
    </recommendedName>
</protein>
<keyword evidence="4 7" id="KW-0547">Nucleotide-binding</keyword>